<organism evidence="2 3">
    <name type="scientific">Amycolatopsis regifaucium</name>
    <dbReference type="NCBI Taxonomy" id="546365"/>
    <lineage>
        <taxon>Bacteria</taxon>
        <taxon>Bacillati</taxon>
        <taxon>Actinomycetota</taxon>
        <taxon>Actinomycetes</taxon>
        <taxon>Pseudonocardiales</taxon>
        <taxon>Pseudonocardiaceae</taxon>
        <taxon>Amycolatopsis</taxon>
    </lineage>
</organism>
<gene>
    <name evidence="2" type="ORF">AVL48_29365</name>
</gene>
<comment type="caution">
    <text evidence="2">The sequence shown here is derived from an EMBL/GenBank/DDBJ whole genome shotgun (WGS) entry which is preliminary data.</text>
</comment>
<reference evidence="2 3" key="1">
    <citation type="submission" date="2015-12" db="EMBL/GenBank/DDBJ databases">
        <title>Amycolatopsis regifaucium genome sequencing and assembly.</title>
        <authorList>
            <person name="Mayilraj S."/>
        </authorList>
    </citation>
    <scope>NUCLEOTIDE SEQUENCE [LARGE SCALE GENOMIC DNA]</scope>
    <source>
        <strain evidence="2 3">GY080</strain>
    </source>
</reference>
<feature type="region of interest" description="Disordered" evidence="1">
    <location>
        <begin position="16"/>
        <end position="44"/>
    </location>
</feature>
<proteinExistence type="predicted"/>
<dbReference type="Proteomes" id="UP000076321">
    <property type="component" value="Unassembled WGS sequence"/>
</dbReference>
<evidence type="ECO:0000256" key="1">
    <source>
        <dbReference type="SAM" id="MobiDB-lite"/>
    </source>
</evidence>
<dbReference type="AlphaFoldDB" id="A0A154MS24"/>
<name>A0A154MS24_9PSEU</name>
<protein>
    <submittedName>
        <fullName evidence="2">Uncharacterized protein</fullName>
    </submittedName>
</protein>
<dbReference type="EMBL" id="LQCI01000009">
    <property type="protein sequence ID" value="KZB86269.1"/>
    <property type="molecule type" value="Genomic_DNA"/>
</dbReference>
<evidence type="ECO:0000313" key="3">
    <source>
        <dbReference type="Proteomes" id="UP000076321"/>
    </source>
</evidence>
<dbReference type="RefSeq" id="WP_061982837.1">
    <property type="nucleotide sequence ID" value="NZ_FOPQ01000006.1"/>
</dbReference>
<accession>A0A154MS24</accession>
<evidence type="ECO:0000313" key="2">
    <source>
        <dbReference type="EMBL" id="KZB86269.1"/>
    </source>
</evidence>
<sequence>MPHAAKRVFADLIRPGRSQLDAGAGNDRRELQSSPPSDDGYTELDRRDAGQALGLLSFLPGEIDAFNLTEPCLVFGTGASGQQVFLDLVETVARNSPVSGSTNPARRRPD</sequence>